<dbReference type="PROSITE" id="PS51257">
    <property type="entry name" value="PROKAR_LIPOPROTEIN"/>
    <property type="match status" value="1"/>
</dbReference>
<dbReference type="AlphaFoldDB" id="A0A1G7UL25"/>
<evidence type="ECO:0000313" key="2">
    <source>
        <dbReference type="Proteomes" id="UP000199643"/>
    </source>
</evidence>
<organism evidence="1 2">
    <name type="scientific">Pedobacter terrae</name>
    <dbReference type="NCBI Taxonomy" id="405671"/>
    <lineage>
        <taxon>Bacteria</taxon>
        <taxon>Pseudomonadati</taxon>
        <taxon>Bacteroidota</taxon>
        <taxon>Sphingobacteriia</taxon>
        <taxon>Sphingobacteriales</taxon>
        <taxon>Sphingobacteriaceae</taxon>
        <taxon>Pedobacter</taxon>
    </lineage>
</organism>
<name>A0A1G7UL25_9SPHI</name>
<dbReference type="RefSeq" id="WP_090499463.1">
    <property type="nucleotide sequence ID" value="NZ_FNCH01000007.1"/>
</dbReference>
<dbReference type="Proteomes" id="UP000199643">
    <property type="component" value="Unassembled WGS sequence"/>
</dbReference>
<proteinExistence type="predicted"/>
<dbReference type="OrthoDB" id="749571at2"/>
<reference evidence="2" key="1">
    <citation type="submission" date="2016-10" db="EMBL/GenBank/DDBJ databases">
        <authorList>
            <person name="Varghese N."/>
            <person name="Submissions S."/>
        </authorList>
    </citation>
    <scope>NUCLEOTIDE SEQUENCE [LARGE SCALE GENOMIC DNA]</scope>
    <source>
        <strain evidence="2">DSM 17933</strain>
    </source>
</reference>
<evidence type="ECO:0000313" key="1">
    <source>
        <dbReference type="EMBL" id="SDG47779.1"/>
    </source>
</evidence>
<accession>A0A1G7UL25</accession>
<sequence>MKNTVLFSRIFFLIVCAFLISSCIKNNNFIKGDAKIRYFQSAITDTTQNFYLKGIQSGASITYGSNSNYIVVAGDSTYTITSRNINTGIDTARAIHKFEIGANYSIYYTRATTTSPPVLKVYQDDVRQNLNVAKLTFLNLGYTLGSDVIVKDEATTPAFPQFTMKYGDTVSKAVNVNKTTKISFTLTNPISTQPILNTLDSLATTATNTNPATSLAITKGLVYTVLLDGTKKGELQMRLVSAN</sequence>
<dbReference type="EMBL" id="FNCH01000007">
    <property type="protein sequence ID" value="SDG47779.1"/>
    <property type="molecule type" value="Genomic_DNA"/>
</dbReference>
<dbReference type="STRING" id="405671.SAMN05421827_1079"/>
<protein>
    <recommendedName>
        <fullName evidence="3">DUF4397 domain-containing protein</fullName>
    </recommendedName>
</protein>
<gene>
    <name evidence="1" type="ORF">SAMN05421827_1079</name>
</gene>
<keyword evidence="2" id="KW-1185">Reference proteome</keyword>
<evidence type="ECO:0008006" key="3">
    <source>
        <dbReference type="Google" id="ProtNLM"/>
    </source>
</evidence>